<dbReference type="EC" id="2.1.3.15" evidence="13"/>
<keyword evidence="3 13" id="KW-0808">Transferase</keyword>
<comment type="pathway">
    <text evidence="13">Lipid metabolism; malonyl-CoA biosynthesis; malonyl-CoA from acetyl-CoA: step 1/1.</text>
</comment>
<protein>
    <recommendedName>
        <fullName evidence="13">Acetyl-coenzyme A carboxylase carboxyl transferase subunit beta</fullName>
        <shortName evidence="13">ACCase subunit beta</shortName>
        <shortName evidence="13">Acetyl-CoA carboxylase carboxyltransferase subunit beta</shortName>
        <ecNumber evidence="13">2.1.3.15</ecNumber>
    </recommendedName>
</protein>
<dbReference type="EMBL" id="CP016379">
    <property type="protein sequence ID" value="AZR74621.1"/>
    <property type="molecule type" value="Genomic_DNA"/>
</dbReference>
<evidence type="ECO:0000256" key="11">
    <source>
        <dbReference type="ARBA" id="ARBA00023160"/>
    </source>
</evidence>
<proteinExistence type="inferred from homology"/>
<feature type="binding site" evidence="13">
    <location>
        <position position="67"/>
    </location>
    <ligand>
        <name>Zn(2+)</name>
        <dbReference type="ChEBI" id="CHEBI:29105"/>
    </ligand>
</feature>
<dbReference type="AlphaFoldDB" id="A0A3S9T260"/>
<evidence type="ECO:0000256" key="10">
    <source>
        <dbReference type="ARBA" id="ARBA00023098"/>
    </source>
</evidence>
<dbReference type="Gene3D" id="3.90.226.10">
    <property type="entry name" value="2-enoyl-CoA Hydratase, Chain A, domain 1"/>
    <property type="match status" value="1"/>
</dbReference>
<evidence type="ECO:0000256" key="9">
    <source>
        <dbReference type="ARBA" id="ARBA00022840"/>
    </source>
</evidence>
<keyword evidence="9 13" id="KW-0067">ATP-binding</keyword>
<dbReference type="PANTHER" id="PTHR42995:SF5">
    <property type="entry name" value="ACETYL-COENZYME A CARBOXYLASE CARBOXYL TRANSFERASE SUBUNIT BETA, CHLOROPLASTIC"/>
    <property type="match status" value="1"/>
</dbReference>
<dbReference type="UniPathway" id="UPA00655">
    <property type="reaction ID" value="UER00711"/>
</dbReference>
<comment type="catalytic activity">
    <reaction evidence="13">
        <text>N(6)-carboxybiotinyl-L-lysyl-[protein] + acetyl-CoA = N(6)-biotinyl-L-lysyl-[protein] + malonyl-CoA</text>
        <dbReference type="Rhea" id="RHEA:54728"/>
        <dbReference type="Rhea" id="RHEA-COMP:10505"/>
        <dbReference type="Rhea" id="RHEA-COMP:10506"/>
        <dbReference type="ChEBI" id="CHEBI:57288"/>
        <dbReference type="ChEBI" id="CHEBI:57384"/>
        <dbReference type="ChEBI" id="CHEBI:83144"/>
        <dbReference type="ChEBI" id="CHEBI:83145"/>
        <dbReference type="EC" id="2.1.3.15"/>
    </reaction>
</comment>
<dbReference type="InterPro" id="IPR029045">
    <property type="entry name" value="ClpP/crotonase-like_dom_sf"/>
</dbReference>
<feature type="zinc finger region" description="C4-type" evidence="13">
    <location>
        <begin position="48"/>
        <end position="70"/>
    </location>
</feature>
<dbReference type="NCBIfam" id="TIGR00515">
    <property type="entry name" value="accD"/>
    <property type="match status" value="1"/>
</dbReference>
<dbReference type="InterPro" id="IPR034733">
    <property type="entry name" value="AcCoA_carboxyl_beta"/>
</dbReference>
<dbReference type="RefSeq" id="WP_127017984.1">
    <property type="nucleotide sequence ID" value="NZ_CP016379.1"/>
</dbReference>
<feature type="binding site" evidence="13">
    <location>
        <position position="70"/>
    </location>
    <ligand>
        <name>Zn(2+)</name>
        <dbReference type="ChEBI" id="CHEBI:29105"/>
    </ligand>
</feature>
<comment type="function">
    <text evidence="12 13">Component of the acetyl coenzyme A carboxylase (ACC) complex. Biotin carboxylase (BC) catalyzes the carboxylation of biotin on its carrier protein (BCCP) and then the CO(2) group is transferred by the transcarboxylase to acetyl-CoA to form malonyl-CoA.</text>
</comment>
<evidence type="ECO:0000313" key="15">
    <source>
        <dbReference type="EMBL" id="AZR74621.1"/>
    </source>
</evidence>
<evidence type="ECO:0000256" key="4">
    <source>
        <dbReference type="ARBA" id="ARBA00022723"/>
    </source>
</evidence>
<dbReference type="Pfam" id="PF01039">
    <property type="entry name" value="Carboxyl_trans"/>
    <property type="match status" value="1"/>
</dbReference>
<keyword evidence="5 13" id="KW-0547">Nucleotide-binding</keyword>
<dbReference type="KEGG" id="aft:BBF96_15305"/>
<evidence type="ECO:0000256" key="5">
    <source>
        <dbReference type="ARBA" id="ARBA00022741"/>
    </source>
</evidence>
<dbReference type="GO" id="GO:2001295">
    <property type="term" value="P:malonyl-CoA biosynthetic process"/>
    <property type="evidence" value="ECO:0007669"/>
    <property type="project" value="UniProtKB-UniRule"/>
</dbReference>
<keyword evidence="7 13" id="KW-0276">Fatty acid metabolism</keyword>
<gene>
    <name evidence="13" type="primary">accD</name>
    <name evidence="15" type="ORF">BBF96_15305</name>
</gene>
<dbReference type="OrthoDB" id="9772975at2"/>
<dbReference type="GO" id="GO:0005524">
    <property type="term" value="F:ATP binding"/>
    <property type="evidence" value="ECO:0007669"/>
    <property type="project" value="UniProtKB-KW"/>
</dbReference>
<keyword evidence="6 13" id="KW-0863">Zinc-finger</keyword>
<sequence>MFKDFFRNRNKYVTVKRDRNGDEKLHKSEGVFSPQGKTKEGDQLWIKCDFCQEIIFNKKLMENQMVCPVCDYHFRVSARDRLKWLLDEGSFIELFSEIVSDNPLNFKGYSEKLQKAQKETGLNEAVVTGRGKLKGIPIAIGVMDFSFAGGSMGSAVGEKVTSLIEYALSKRLPLIIISTAGGARMQEGMLSLMQMAKTSAALAKFDSAGLLYISILTDPTSGGVTASYAMLGDINLAEPGALIAFAGPRVIKQTIRQELPEGFQKAEFLLEHGMIDRVVHRHKLRDELFRILQMHRLVGEVS</sequence>
<accession>A0A3S9T260</accession>
<dbReference type="SUPFAM" id="SSF52096">
    <property type="entry name" value="ClpP/crotonase"/>
    <property type="match status" value="1"/>
</dbReference>
<keyword evidence="4 13" id="KW-0479">Metal-binding</keyword>
<reference evidence="15 16" key="1">
    <citation type="submission" date="2016-07" db="EMBL/GenBank/DDBJ databases">
        <title>Genome and transcriptome analysis of iron-reducing fermentative bacteria Anoxybacter fermentans.</title>
        <authorList>
            <person name="Zeng X."/>
            <person name="Shao Z."/>
        </authorList>
    </citation>
    <scope>NUCLEOTIDE SEQUENCE [LARGE SCALE GENOMIC DNA]</scope>
    <source>
        <strain evidence="15 16">DY22613</strain>
    </source>
</reference>
<evidence type="ECO:0000256" key="2">
    <source>
        <dbReference type="ARBA" id="ARBA00022516"/>
    </source>
</evidence>
<keyword evidence="11 13" id="KW-0275">Fatty acid biosynthesis</keyword>
<evidence type="ECO:0000256" key="7">
    <source>
        <dbReference type="ARBA" id="ARBA00022832"/>
    </source>
</evidence>
<evidence type="ECO:0000256" key="3">
    <source>
        <dbReference type="ARBA" id="ARBA00022679"/>
    </source>
</evidence>
<dbReference type="InterPro" id="IPR011762">
    <property type="entry name" value="COA_CT_N"/>
</dbReference>
<evidence type="ECO:0000256" key="1">
    <source>
        <dbReference type="ARBA" id="ARBA00004496"/>
    </source>
</evidence>
<dbReference type="PROSITE" id="PS50980">
    <property type="entry name" value="COA_CT_NTER"/>
    <property type="match status" value="1"/>
</dbReference>
<dbReference type="PRINTS" id="PR01070">
    <property type="entry name" value="ACCCTRFRASEB"/>
</dbReference>
<dbReference type="InterPro" id="IPR041010">
    <property type="entry name" value="Znf-ACC"/>
</dbReference>
<evidence type="ECO:0000256" key="8">
    <source>
        <dbReference type="ARBA" id="ARBA00022833"/>
    </source>
</evidence>
<keyword evidence="10 13" id="KW-0443">Lipid metabolism</keyword>
<evidence type="ECO:0000256" key="12">
    <source>
        <dbReference type="ARBA" id="ARBA00025280"/>
    </source>
</evidence>
<keyword evidence="8 13" id="KW-0862">Zinc</keyword>
<evidence type="ECO:0000313" key="16">
    <source>
        <dbReference type="Proteomes" id="UP000267250"/>
    </source>
</evidence>
<dbReference type="GO" id="GO:0016743">
    <property type="term" value="F:carboxyl- or carbamoyltransferase activity"/>
    <property type="evidence" value="ECO:0007669"/>
    <property type="project" value="UniProtKB-UniRule"/>
</dbReference>
<name>A0A3S9T260_9FIRM</name>
<comment type="subunit">
    <text evidence="13">Acetyl-CoA carboxylase is a heterohexamer composed of biotin carboxyl carrier protein (AccB), biotin carboxylase (AccC) and two subunits each of ACCase subunit alpha (AccA) and ACCase subunit beta (AccD).</text>
</comment>
<feature type="binding site" evidence="13">
    <location>
        <position position="51"/>
    </location>
    <ligand>
        <name>Zn(2+)</name>
        <dbReference type="ChEBI" id="CHEBI:29105"/>
    </ligand>
</feature>
<comment type="subcellular location">
    <subcellularLocation>
        <location evidence="1 13">Cytoplasm</location>
    </subcellularLocation>
</comment>
<keyword evidence="2 13" id="KW-0444">Lipid biosynthesis</keyword>
<dbReference type="GO" id="GO:0009317">
    <property type="term" value="C:acetyl-CoA carboxylase complex"/>
    <property type="evidence" value="ECO:0007669"/>
    <property type="project" value="InterPro"/>
</dbReference>
<comment type="similarity">
    <text evidence="13">Belongs to the AccD/PCCB family.</text>
</comment>
<feature type="binding site" evidence="13">
    <location>
        <position position="48"/>
    </location>
    <ligand>
        <name>Zn(2+)</name>
        <dbReference type="ChEBI" id="CHEBI:29105"/>
    </ligand>
</feature>
<evidence type="ECO:0000259" key="14">
    <source>
        <dbReference type="PROSITE" id="PS50980"/>
    </source>
</evidence>
<keyword evidence="13" id="KW-0963">Cytoplasm</keyword>
<comment type="cofactor">
    <cofactor evidence="13">
        <name>Zn(2+)</name>
        <dbReference type="ChEBI" id="CHEBI:29105"/>
    </cofactor>
    <text evidence="13">Binds 1 zinc ion per subunit.</text>
</comment>
<dbReference type="Proteomes" id="UP000267250">
    <property type="component" value="Chromosome"/>
</dbReference>
<evidence type="ECO:0000256" key="13">
    <source>
        <dbReference type="HAMAP-Rule" id="MF_01395"/>
    </source>
</evidence>
<keyword evidence="16" id="KW-1185">Reference proteome</keyword>
<dbReference type="GO" id="GO:0003989">
    <property type="term" value="F:acetyl-CoA carboxylase activity"/>
    <property type="evidence" value="ECO:0007669"/>
    <property type="project" value="InterPro"/>
</dbReference>
<dbReference type="PANTHER" id="PTHR42995">
    <property type="entry name" value="ACETYL-COENZYME A CARBOXYLASE CARBOXYL TRANSFERASE SUBUNIT BETA, CHLOROPLASTIC"/>
    <property type="match status" value="1"/>
</dbReference>
<dbReference type="GO" id="GO:0006633">
    <property type="term" value="P:fatty acid biosynthetic process"/>
    <property type="evidence" value="ECO:0007669"/>
    <property type="project" value="UniProtKB-KW"/>
</dbReference>
<dbReference type="GO" id="GO:0008270">
    <property type="term" value="F:zinc ion binding"/>
    <property type="evidence" value="ECO:0007669"/>
    <property type="project" value="UniProtKB-UniRule"/>
</dbReference>
<feature type="domain" description="CoA carboxyltransferase N-terminal" evidence="14">
    <location>
        <begin position="44"/>
        <end position="302"/>
    </location>
</feature>
<dbReference type="HAMAP" id="MF_01395">
    <property type="entry name" value="AcetylCoA_CT_beta"/>
    <property type="match status" value="1"/>
</dbReference>
<dbReference type="InterPro" id="IPR000438">
    <property type="entry name" value="Acetyl_CoA_COase_Trfase_b_su"/>
</dbReference>
<organism evidence="15 16">
    <name type="scientific">Anoxybacter fermentans</name>
    <dbReference type="NCBI Taxonomy" id="1323375"/>
    <lineage>
        <taxon>Bacteria</taxon>
        <taxon>Bacillati</taxon>
        <taxon>Bacillota</taxon>
        <taxon>Clostridia</taxon>
        <taxon>Halanaerobiales</taxon>
        <taxon>Anoxybacter</taxon>
    </lineage>
</organism>
<dbReference type="Pfam" id="PF17848">
    <property type="entry name" value="Zn_ribbon_ACC"/>
    <property type="match status" value="1"/>
</dbReference>
<evidence type="ECO:0000256" key="6">
    <source>
        <dbReference type="ARBA" id="ARBA00022771"/>
    </source>
</evidence>